<dbReference type="KEGG" id="gtl:EP073_00190"/>
<evidence type="ECO:0000313" key="2">
    <source>
        <dbReference type="EMBL" id="QAR31874.1"/>
    </source>
</evidence>
<proteinExistence type="inferred from homology"/>
<comment type="similarity">
    <text evidence="1">Belongs to the type III secretion exporter family.</text>
</comment>
<dbReference type="GO" id="GO:0005886">
    <property type="term" value="C:plasma membrane"/>
    <property type="evidence" value="ECO:0007669"/>
    <property type="project" value="TreeGrafter"/>
</dbReference>
<reference evidence="2 3" key="1">
    <citation type="submission" date="2019-01" db="EMBL/GenBank/DDBJ databases">
        <title>Geovibrio thiophilus DSM 11263, complete genome.</title>
        <authorList>
            <person name="Spring S."/>
            <person name="Bunk B."/>
            <person name="Sproer C."/>
        </authorList>
    </citation>
    <scope>NUCLEOTIDE SEQUENCE [LARGE SCALE GENOMIC DNA]</scope>
    <source>
        <strain evidence="2 3">DSM 11263</strain>
    </source>
</reference>
<dbReference type="OrthoDB" id="5244399at2"/>
<organism evidence="2 3">
    <name type="scientific">Geovibrio thiophilus</name>
    <dbReference type="NCBI Taxonomy" id="139438"/>
    <lineage>
        <taxon>Bacteria</taxon>
        <taxon>Pseudomonadati</taxon>
        <taxon>Deferribacterota</taxon>
        <taxon>Deferribacteres</taxon>
        <taxon>Deferribacterales</taxon>
        <taxon>Geovibrionaceae</taxon>
        <taxon>Geovibrio</taxon>
    </lineage>
</organism>
<dbReference type="Gene3D" id="3.40.1690.10">
    <property type="entry name" value="secretion proteins EscU"/>
    <property type="match status" value="1"/>
</dbReference>
<dbReference type="PANTHER" id="PTHR30531">
    <property type="entry name" value="FLAGELLAR BIOSYNTHETIC PROTEIN FLHB"/>
    <property type="match status" value="1"/>
</dbReference>
<keyword evidence="2" id="KW-0282">Flagellum</keyword>
<dbReference type="AlphaFoldDB" id="A0A3R5X104"/>
<evidence type="ECO:0000313" key="3">
    <source>
        <dbReference type="Proteomes" id="UP000287502"/>
    </source>
</evidence>
<dbReference type="RefSeq" id="WP_128465161.1">
    <property type="nucleotide sequence ID" value="NZ_CP035108.1"/>
</dbReference>
<name>A0A3R5X104_9BACT</name>
<evidence type="ECO:0000256" key="1">
    <source>
        <dbReference type="ARBA" id="ARBA00010690"/>
    </source>
</evidence>
<dbReference type="InterPro" id="IPR029025">
    <property type="entry name" value="T3SS_substrate_exporter_C"/>
</dbReference>
<sequence>MKEGKLFRKKAAAIGYDLSKDKAPRLLAKGSGIIAEKIIEKAREHDIQIKEDKDLVEVLATLDLHEEIPESMYKAVAQLLAEIYRINARL</sequence>
<keyword evidence="2" id="KW-0969">Cilium</keyword>
<keyword evidence="3" id="KW-1185">Reference proteome</keyword>
<dbReference type="Proteomes" id="UP000287502">
    <property type="component" value="Chromosome"/>
</dbReference>
<dbReference type="EMBL" id="CP035108">
    <property type="protein sequence ID" value="QAR31874.1"/>
    <property type="molecule type" value="Genomic_DNA"/>
</dbReference>
<dbReference type="SUPFAM" id="SSF160544">
    <property type="entry name" value="EscU C-terminal domain-like"/>
    <property type="match status" value="1"/>
</dbReference>
<dbReference type="PANTHER" id="PTHR30531:SF12">
    <property type="entry name" value="FLAGELLAR BIOSYNTHETIC PROTEIN FLHB"/>
    <property type="match status" value="1"/>
</dbReference>
<keyword evidence="2" id="KW-0966">Cell projection</keyword>
<protein>
    <submittedName>
        <fullName evidence="2">Flagellar biosynthesis protein FlhB</fullName>
    </submittedName>
</protein>
<dbReference type="GO" id="GO:0009306">
    <property type="term" value="P:protein secretion"/>
    <property type="evidence" value="ECO:0007669"/>
    <property type="project" value="InterPro"/>
</dbReference>
<accession>A0A3R5X104</accession>
<dbReference type="Pfam" id="PF01312">
    <property type="entry name" value="Bac_export_2"/>
    <property type="match status" value="1"/>
</dbReference>
<gene>
    <name evidence="2" type="ORF">EP073_00190</name>
</gene>
<dbReference type="InterPro" id="IPR006135">
    <property type="entry name" value="T3SS_substrate_exporter"/>
</dbReference>